<keyword evidence="2" id="KW-1185">Reference proteome</keyword>
<name>A0A9Q0VK07_SALPP</name>
<protein>
    <submittedName>
        <fullName evidence="1">Uncharacterized protein</fullName>
    </submittedName>
</protein>
<dbReference type="OrthoDB" id="9995210at2759"/>
<dbReference type="EMBL" id="JAPFFK010000008">
    <property type="protein sequence ID" value="KAJ6748958.1"/>
    <property type="molecule type" value="Genomic_DNA"/>
</dbReference>
<organism evidence="1 2">
    <name type="scientific">Salix purpurea</name>
    <name type="common">Purple osier willow</name>
    <dbReference type="NCBI Taxonomy" id="77065"/>
    <lineage>
        <taxon>Eukaryota</taxon>
        <taxon>Viridiplantae</taxon>
        <taxon>Streptophyta</taxon>
        <taxon>Embryophyta</taxon>
        <taxon>Tracheophyta</taxon>
        <taxon>Spermatophyta</taxon>
        <taxon>Magnoliopsida</taxon>
        <taxon>eudicotyledons</taxon>
        <taxon>Gunneridae</taxon>
        <taxon>Pentapetalae</taxon>
        <taxon>rosids</taxon>
        <taxon>fabids</taxon>
        <taxon>Malpighiales</taxon>
        <taxon>Salicaceae</taxon>
        <taxon>Saliceae</taxon>
        <taxon>Salix</taxon>
    </lineage>
</organism>
<proteinExistence type="predicted"/>
<accession>A0A9Q0VK07</accession>
<reference evidence="1" key="2">
    <citation type="journal article" date="2023" name="Int. J. Mol. Sci.">
        <title>De Novo Assembly and Annotation of 11 Diverse Shrub Willow (Salix) Genomes Reveals Novel Gene Organization in Sex-Linked Regions.</title>
        <authorList>
            <person name="Hyden B."/>
            <person name="Feng K."/>
            <person name="Yates T.B."/>
            <person name="Jawdy S."/>
            <person name="Cereghino C."/>
            <person name="Smart L.B."/>
            <person name="Muchero W."/>
        </authorList>
    </citation>
    <scope>NUCLEOTIDE SEQUENCE</scope>
    <source>
        <tissue evidence="1">Shoot tip</tissue>
    </source>
</reference>
<dbReference type="AlphaFoldDB" id="A0A9Q0VK07"/>
<gene>
    <name evidence="1" type="ORF">OIU79_029946</name>
</gene>
<sequence>MARNEDLQLIMRCTLPLLDMKHGGKLISARSPKYSWGNTPLDEARIGGNKDLIKLLEAARASQIADDMQRMKCSVSIPSMGSKREEKRWSCPLGSSNHRRTCQGSYGGNKIFRWLHII</sequence>
<evidence type="ECO:0000313" key="2">
    <source>
        <dbReference type="Proteomes" id="UP001151532"/>
    </source>
</evidence>
<dbReference type="Proteomes" id="UP001151532">
    <property type="component" value="Chromosome 12"/>
</dbReference>
<comment type="caution">
    <text evidence="1">The sequence shown here is derived from an EMBL/GenBank/DDBJ whole genome shotgun (WGS) entry which is preliminary data.</text>
</comment>
<reference evidence="1" key="1">
    <citation type="submission" date="2022-11" db="EMBL/GenBank/DDBJ databases">
        <authorList>
            <person name="Hyden B.L."/>
            <person name="Feng K."/>
            <person name="Yates T."/>
            <person name="Jawdy S."/>
            <person name="Smart L.B."/>
            <person name="Muchero W."/>
        </authorList>
    </citation>
    <scope>NUCLEOTIDE SEQUENCE</scope>
    <source>
        <tissue evidence="1">Shoot tip</tissue>
    </source>
</reference>
<evidence type="ECO:0000313" key="1">
    <source>
        <dbReference type="EMBL" id="KAJ6748958.1"/>
    </source>
</evidence>